<evidence type="ECO:0000256" key="10">
    <source>
        <dbReference type="ARBA" id="ARBA00029409"/>
    </source>
</evidence>
<dbReference type="GO" id="GO:0003848">
    <property type="term" value="F:2-amino-4-hydroxy-6-hydroxymethyldihydropteridine diphosphokinase activity"/>
    <property type="evidence" value="ECO:0007669"/>
    <property type="project" value="UniProtKB-EC"/>
</dbReference>
<dbReference type="PANTHER" id="PTHR43071:SF1">
    <property type="entry name" value="2-AMINO-4-HYDROXY-6-HYDROXYMETHYLDIHYDROPTERIDINE PYROPHOSPHOKINASE"/>
    <property type="match status" value="1"/>
</dbReference>
<reference evidence="15" key="1">
    <citation type="submission" date="2017-02" db="EMBL/GenBank/DDBJ databases">
        <authorList>
            <person name="Mornico D."/>
        </authorList>
    </citation>
    <scope>NUCLEOTIDE SEQUENCE [LARGE SCALE GENOMIC DNA]</scope>
</reference>
<comment type="pathway">
    <text evidence="1">Cofactor biosynthesis; tetrahydrofolate biosynthesis; 2-amino-4-hydroxy-6-hydroxymethyl-7,8-dihydropteridine diphosphate from 7,8-dihydroneopterin triphosphate: step 4/4.</text>
</comment>
<dbReference type="Gene3D" id="3.30.70.560">
    <property type="entry name" value="7,8-Dihydro-6-hydroxymethylpterin-pyrophosphokinase HPPK"/>
    <property type="match status" value="1"/>
</dbReference>
<feature type="domain" description="7,8-dihydro-6-hydroxymethylpterin-pyrophosphokinase" evidence="13">
    <location>
        <begin position="98"/>
        <end position="109"/>
    </location>
</feature>
<dbReference type="GO" id="GO:0046654">
    <property type="term" value="P:tetrahydrofolate biosynthetic process"/>
    <property type="evidence" value="ECO:0007669"/>
    <property type="project" value="UniProtKB-UniPathway"/>
</dbReference>
<name>A0A1R4EFI9_9GAMM</name>
<dbReference type="Pfam" id="PF01288">
    <property type="entry name" value="HPPK"/>
    <property type="match status" value="1"/>
</dbReference>
<evidence type="ECO:0000256" key="4">
    <source>
        <dbReference type="ARBA" id="ARBA00016218"/>
    </source>
</evidence>
<dbReference type="PROSITE" id="PS00794">
    <property type="entry name" value="HPPK"/>
    <property type="match status" value="1"/>
</dbReference>
<gene>
    <name evidence="14" type="primary">folK</name>
    <name evidence="14" type="ORF">A1019T_01247</name>
</gene>
<evidence type="ECO:0000256" key="6">
    <source>
        <dbReference type="ARBA" id="ARBA00022741"/>
    </source>
</evidence>
<dbReference type="PANTHER" id="PTHR43071">
    <property type="entry name" value="2-AMINO-4-HYDROXY-6-HYDROXYMETHYLDIHYDROPTERIDINE PYROPHOSPHOKINASE"/>
    <property type="match status" value="1"/>
</dbReference>
<evidence type="ECO:0000256" key="12">
    <source>
        <dbReference type="ARBA" id="ARBA00033413"/>
    </source>
</evidence>
<dbReference type="AlphaFoldDB" id="A0A1R4EFI9"/>
<dbReference type="OrthoDB" id="9808041at2"/>
<dbReference type="NCBIfam" id="TIGR01498">
    <property type="entry name" value="folK"/>
    <property type="match status" value="1"/>
</dbReference>
<organism evidence="14 15">
    <name type="scientific">Psychrobacter pasteurii</name>
    <dbReference type="NCBI Taxonomy" id="1945520"/>
    <lineage>
        <taxon>Bacteria</taxon>
        <taxon>Pseudomonadati</taxon>
        <taxon>Pseudomonadota</taxon>
        <taxon>Gammaproteobacteria</taxon>
        <taxon>Moraxellales</taxon>
        <taxon>Moraxellaceae</taxon>
        <taxon>Psychrobacter</taxon>
    </lineage>
</organism>
<dbReference type="GO" id="GO:0005524">
    <property type="term" value="F:ATP binding"/>
    <property type="evidence" value="ECO:0007669"/>
    <property type="project" value="UniProtKB-KW"/>
</dbReference>
<comment type="similarity">
    <text evidence="2">Belongs to the HPPK family.</text>
</comment>
<evidence type="ECO:0000256" key="5">
    <source>
        <dbReference type="ARBA" id="ARBA00022679"/>
    </source>
</evidence>
<evidence type="ECO:0000256" key="2">
    <source>
        <dbReference type="ARBA" id="ARBA00005810"/>
    </source>
</evidence>
<dbReference type="STRING" id="1945520.A1019T_01247"/>
<keyword evidence="8" id="KW-0067">ATP-binding</keyword>
<comment type="function">
    <text evidence="10">Catalyzes the transfer of pyrophosphate from adenosine triphosphate (ATP) to 6-hydroxymethyl-7,8-dihydropterin, an enzymatic step in folate biosynthesis pathway.</text>
</comment>
<sequence length="168" mass="18515">MGQALTSKRCYLGLGGNITNELGSPSQHIHNAIQSLEAHPKVTQVKASSLYASKPMGPQDQPDFINAVVGLDTTLDAHELLSLCQQLEQQAQRVRLRHWGERSLDVDVLLYGDEKVNTPTLTVPHPGITQRNFVLIPLYELNPTVEINGVPIADLEQSQDWSGLTRLS</sequence>
<dbReference type="InterPro" id="IPR000550">
    <property type="entry name" value="Hppk"/>
</dbReference>
<proteinExistence type="inferred from homology"/>
<accession>A0A1R4EFI9</accession>
<keyword evidence="5 14" id="KW-0808">Transferase</keyword>
<keyword evidence="9" id="KW-0289">Folate biosynthesis</keyword>
<evidence type="ECO:0000256" key="11">
    <source>
        <dbReference type="ARBA" id="ARBA00029766"/>
    </source>
</evidence>
<dbReference type="InterPro" id="IPR035907">
    <property type="entry name" value="Hppk_sf"/>
</dbReference>
<evidence type="ECO:0000313" key="15">
    <source>
        <dbReference type="Proteomes" id="UP000188169"/>
    </source>
</evidence>
<evidence type="ECO:0000313" key="14">
    <source>
        <dbReference type="EMBL" id="SJM37275.1"/>
    </source>
</evidence>
<evidence type="ECO:0000256" key="7">
    <source>
        <dbReference type="ARBA" id="ARBA00022777"/>
    </source>
</evidence>
<dbReference type="EC" id="2.7.6.3" evidence="3"/>
<keyword evidence="7 14" id="KW-0418">Kinase</keyword>
<dbReference type="Proteomes" id="UP000188169">
    <property type="component" value="Unassembled WGS sequence"/>
</dbReference>
<evidence type="ECO:0000256" key="8">
    <source>
        <dbReference type="ARBA" id="ARBA00022840"/>
    </source>
</evidence>
<keyword evidence="15" id="KW-1185">Reference proteome</keyword>
<dbReference type="RefSeq" id="WP_077448674.1">
    <property type="nucleotide sequence ID" value="NZ_FUGD01000077.1"/>
</dbReference>
<dbReference type="EMBL" id="FUGD01000077">
    <property type="protein sequence ID" value="SJM37275.1"/>
    <property type="molecule type" value="Genomic_DNA"/>
</dbReference>
<dbReference type="UniPathway" id="UPA00077">
    <property type="reaction ID" value="UER00155"/>
</dbReference>
<evidence type="ECO:0000256" key="3">
    <source>
        <dbReference type="ARBA" id="ARBA00013253"/>
    </source>
</evidence>
<dbReference type="CDD" id="cd00483">
    <property type="entry name" value="HPPK"/>
    <property type="match status" value="1"/>
</dbReference>
<dbReference type="GO" id="GO:0016301">
    <property type="term" value="F:kinase activity"/>
    <property type="evidence" value="ECO:0007669"/>
    <property type="project" value="UniProtKB-KW"/>
</dbReference>
<evidence type="ECO:0000256" key="9">
    <source>
        <dbReference type="ARBA" id="ARBA00022909"/>
    </source>
</evidence>
<keyword evidence="6" id="KW-0547">Nucleotide-binding</keyword>
<protein>
    <recommendedName>
        <fullName evidence="4">2-amino-4-hydroxy-6-hydroxymethyldihydropteridine pyrophosphokinase</fullName>
        <ecNumber evidence="3">2.7.6.3</ecNumber>
    </recommendedName>
    <alternativeName>
        <fullName evidence="11">6-hydroxymethyl-7,8-dihydropterin pyrophosphokinase</fullName>
    </alternativeName>
    <alternativeName>
        <fullName evidence="12">7,8-dihydro-6-hydroxymethylpterin-pyrophosphokinase</fullName>
    </alternativeName>
</protein>
<dbReference type="GO" id="GO:0046656">
    <property type="term" value="P:folic acid biosynthetic process"/>
    <property type="evidence" value="ECO:0007669"/>
    <property type="project" value="UniProtKB-KW"/>
</dbReference>
<evidence type="ECO:0000259" key="13">
    <source>
        <dbReference type="PROSITE" id="PS00794"/>
    </source>
</evidence>
<dbReference type="SUPFAM" id="SSF55083">
    <property type="entry name" value="6-hydroxymethyl-7,8-dihydropterin pyrophosphokinase, HPPK"/>
    <property type="match status" value="1"/>
</dbReference>
<evidence type="ECO:0000256" key="1">
    <source>
        <dbReference type="ARBA" id="ARBA00005051"/>
    </source>
</evidence>